<dbReference type="Pfam" id="PF13442">
    <property type="entry name" value="Cytochrome_CBB3"/>
    <property type="match status" value="1"/>
</dbReference>
<comment type="caution">
    <text evidence="6">The sequence shown here is derived from an EMBL/GenBank/DDBJ whole genome shotgun (WGS) entry which is preliminary data.</text>
</comment>
<dbReference type="AlphaFoldDB" id="A0A2A5WFF7"/>
<evidence type="ECO:0000313" key="7">
    <source>
        <dbReference type="Proteomes" id="UP000219329"/>
    </source>
</evidence>
<accession>A0A2A5WFF7</accession>
<dbReference type="InterPro" id="IPR051459">
    <property type="entry name" value="Cytochrome_c-type_DH"/>
</dbReference>
<organism evidence="6 7">
    <name type="scientific">OM182 bacterium MED-G28</name>
    <dbReference type="NCBI Taxonomy" id="1986256"/>
    <lineage>
        <taxon>Bacteria</taxon>
        <taxon>Pseudomonadati</taxon>
        <taxon>Pseudomonadota</taxon>
        <taxon>Gammaproteobacteria</taxon>
        <taxon>OMG group</taxon>
        <taxon>OM182 clade</taxon>
    </lineage>
</organism>
<evidence type="ECO:0000256" key="3">
    <source>
        <dbReference type="ARBA" id="ARBA00023004"/>
    </source>
</evidence>
<evidence type="ECO:0000256" key="4">
    <source>
        <dbReference type="PROSITE-ProRule" id="PRU00433"/>
    </source>
</evidence>
<dbReference type="Proteomes" id="UP000219329">
    <property type="component" value="Unassembled WGS sequence"/>
</dbReference>
<protein>
    <submittedName>
        <fullName evidence="6">Cytochrome C oxidase Cbb3</fullName>
    </submittedName>
</protein>
<name>A0A2A5WFF7_9GAMM</name>
<keyword evidence="1 4" id="KW-0349">Heme</keyword>
<dbReference type="GO" id="GO:0020037">
    <property type="term" value="F:heme binding"/>
    <property type="evidence" value="ECO:0007669"/>
    <property type="project" value="InterPro"/>
</dbReference>
<sequence>MKLFQSIKFYLTSIPLLMLVIACSDLEPDITETSKVELIQSSARWYSRDQVAQGGLVFAANCAICHGSNAEGIAEDWKQRLDDGSFPPPPLNGSAHAWHHPNSMLIQVIDNGGAAFGGKMPAFKDVLEEAEKLAAIAYFQNYWTDEIYDQWEQMGGTN</sequence>
<evidence type="ECO:0000256" key="1">
    <source>
        <dbReference type="ARBA" id="ARBA00022617"/>
    </source>
</evidence>
<dbReference type="PANTHER" id="PTHR35008:SF4">
    <property type="entry name" value="BLL4482 PROTEIN"/>
    <property type="match status" value="1"/>
</dbReference>
<keyword evidence="3 4" id="KW-0408">Iron</keyword>
<dbReference type="EMBL" id="NTJZ01000002">
    <property type="protein sequence ID" value="PDH34987.1"/>
    <property type="molecule type" value="Genomic_DNA"/>
</dbReference>
<dbReference type="Gene3D" id="1.10.760.10">
    <property type="entry name" value="Cytochrome c-like domain"/>
    <property type="match status" value="1"/>
</dbReference>
<evidence type="ECO:0000313" key="6">
    <source>
        <dbReference type="EMBL" id="PDH34987.1"/>
    </source>
</evidence>
<dbReference type="InterPro" id="IPR036909">
    <property type="entry name" value="Cyt_c-like_dom_sf"/>
</dbReference>
<dbReference type="SUPFAM" id="SSF46626">
    <property type="entry name" value="Cytochrome c"/>
    <property type="match status" value="1"/>
</dbReference>
<dbReference type="GO" id="GO:0009055">
    <property type="term" value="F:electron transfer activity"/>
    <property type="evidence" value="ECO:0007669"/>
    <property type="project" value="InterPro"/>
</dbReference>
<reference evidence="6 7" key="1">
    <citation type="submission" date="2017-08" db="EMBL/GenBank/DDBJ databases">
        <title>Fine stratification of microbial communities through a metagenomic profile of the photic zone.</title>
        <authorList>
            <person name="Haro-Moreno J.M."/>
            <person name="Lopez-Perez M."/>
            <person name="De La Torre J."/>
            <person name="Picazo A."/>
            <person name="Camacho A."/>
            <person name="Rodriguez-Valera F."/>
        </authorList>
    </citation>
    <scope>NUCLEOTIDE SEQUENCE [LARGE SCALE GENOMIC DNA]</scope>
    <source>
        <strain evidence="6">MED-G28</strain>
    </source>
</reference>
<dbReference type="GO" id="GO:0046872">
    <property type="term" value="F:metal ion binding"/>
    <property type="evidence" value="ECO:0007669"/>
    <property type="project" value="UniProtKB-KW"/>
</dbReference>
<feature type="domain" description="Cytochrome c" evidence="5">
    <location>
        <begin position="49"/>
        <end position="143"/>
    </location>
</feature>
<dbReference type="PANTHER" id="PTHR35008">
    <property type="entry name" value="BLL4482 PROTEIN-RELATED"/>
    <property type="match status" value="1"/>
</dbReference>
<evidence type="ECO:0000256" key="2">
    <source>
        <dbReference type="ARBA" id="ARBA00022723"/>
    </source>
</evidence>
<gene>
    <name evidence="6" type="ORF">CNF02_02880</name>
</gene>
<dbReference type="PROSITE" id="PS51257">
    <property type="entry name" value="PROKAR_LIPOPROTEIN"/>
    <property type="match status" value="1"/>
</dbReference>
<proteinExistence type="predicted"/>
<keyword evidence="2 4" id="KW-0479">Metal-binding</keyword>
<evidence type="ECO:0000259" key="5">
    <source>
        <dbReference type="PROSITE" id="PS51007"/>
    </source>
</evidence>
<dbReference type="InterPro" id="IPR009056">
    <property type="entry name" value="Cyt_c-like_dom"/>
</dbReference>
<dbReference type="PROSITE" id="PS51007">
    <property type="entry name" value="CYTC"/>
    <property type="match status" value="1"/>
</dbReference>